<accession>A0A4R5PJQ5</accession>
<dbReference type="PROSITE" id="PS51898">
    <property type="entry name" value="TYR_RECOMBINASE"/>
    <property type="match status" value="1"/>
</dbReference>
<feature type="region of interest" description="Disordered" evidence="3">
    <location>
        <begin position="1"/>
        <end position="22"/>
    </location>
</feature>
<dbReference type="AlphaFoldDB" id="A0A4R5PJQ5"/>
<dbReference type="GO" id="GO:0015074">
    <property type="term" value="P:DNA integration"/>
    <property type="evidence" value="ECO:0007669"/>
    <property type="project" value="UniProtKB-KW"/>
</dbReference>
<dbReference type="Pfam" id="PF00589">
    <property type="entry name" value="Phage_integrase"/>
    <property type="match status" value="1"/>
</dbReference>
<dbReference type="InterPro" id="IPR011010">
    <property type="entry name" value="DNA_brk_join_enz"/>
</dbReference>
<dbReference type="InterPro" id="IPR002104">
    <property type="entry name" value="Integrase_catalytic"/>
</dbReference>
<reference evidence="5 6" key="1">
    <citation type="journal article" date="2013" name="Int. J. Syst. Evol. Microbiol.">
        <title>Hoeflea suaedae sp. nov., an endophytic bacterium isolated from the root of the halophyte Suaeda maritima.</title>
        <authorList>
            <person name="Chung E.J."/>
            <person name="Park J.A."/>
            <person name="Pramanik P."/>
            <person name="Bibi F."/>
            <person name="Jeon C.O."/>
            <person name="Chung Y.R."/>
        </authorList>
    </citation>
    <scope>NUCLEOTIDE SEQUENCE [LARGE SCALE GENOMIC DNA]</scope>
    <source>
        <strain evidence="5 6">YC6898</strain>
    </source>
</reference>
<dbReference type="GO" id="GO:0006310">
    <property type="term" value="P:DNA recombination"/>
    <property type="evidence" value="ECO:0007669"/>
    <property type="project" value="UniProtKB-KW"/>
</dbReference>
<keyword evidence="6" id="KW-1185">Reference proteome</keyword>
<comment type="caution">
    <text evidence="5">The sequence shown here is derived from an EMBL/GenBank/DDBJ whole genome shotgun (WGS) entry which is preliminary data.</text>
</comment>
<dbReference type="CDD" id="cd00796">
    <property type="entry name" value="INT_Rci_Hp1_C"/>
    <property type="match status" value="1"/>
</dbReference>
<evidence type="ECO:0000256" key="1">
    <source>
        <dbReference type="ARBA" id="ARBA00022908"/>
    </source>
</evidence>
<dbReference type="EMBL" id="SMSI01000002">
    <property type="protein sequence ID" value="TDH35836.1"/>
    <property type="molecule type" value="Genomic_DNA"/>
</dbReference>
<evidence type="ECO:0000313" key="5">
    <source>
        <dbReference type="EMBL" id="TDH35836.1"/>
    </source>
</evidence>
<keyword evidence="2" id="KW-0233">DNA recombination</keyword>
<dbReference type="PANTHER" id="PTHR30349:SF64">
    <property type="entry name" value="PROPHAGE INTEGRASE INTD-RELATED"/>
    <property type="match status" value="1"/>
</dbReference>
<keyword evidence="1" id="KW-0229">DNA integration</keyword>
<sequence length="314" mass="35457">MHSLTSPNLINGGTNENTGRSFLGRNGTSSFTHFAGEEPVSTLGDFWRLYSDILWENGRHKSTCKLFVLEADDFLRASGISDFGDATVDALVGHYRKKGNRNSTINRKLAAIFKLLKKAERGGHIARLPTYLRLRERNNRVRFLTSDEERRIFDSIGSRNLHHKLLAIFLIDTGARVGEALALKWADVQNGNATFWITKSGRSRTIPLTQRALDAIEACREFGPAAGPFIRVPYQNFKYNWDTSKKECGLESDPNMVPHILRHTCASRLVQAGIDLRRVQTFLGHQTIQMTLRYAHLATNDLQQCARALNSLHH</sequence>
<name>A0A4R5PJQ5_9HYPH</name>
<dbReference type="Proteomes" id="UP000295131">
    <property type="component" value="Unassembled WGS sequence"/>
</dbReference>
<dbReference type="PANTHER" id="PTHR30349">
    <property type="entry name" value="PHAGE INTEGRASE-RELATED"/>
    <property type="match status" value="1"/>
</dbReference>
<dbReference type="GO" id="GO:0003677">
    <property type="term" value="F:DNA binding"/>
    <property type="evidence" value="ECO:0007669"/>
    <property type="project" value="InterPro"/>
</dbReference>
<dbReference type="SUPFAM" id="SSF56349">
    <property type="entry name" value="DNA breaking-rejoining enzymes"/>
    <property type="match status" value="1"/>
</dbReference>
<evidence type="ECO:0000313" key="6">
    <source>
        <dbReference type="Proteomes" id="UP000295131"/>
    </source>
</evidence>
<feature type="domain" description="Tyr recombinase" evidence="4">
    <location>
        <begin position="139"/>
        <end position="307"/>
    </location>
</feature>
<protein>
    <submittedName>
        <fullName evidence="5">Site-specific integrase</fullName>
    </submittedName>
</protein>
<evidence type="ECO:0000256" key="3">
    <source>
        <dbReference type="SAM" id="MobiDB-lite"/>
    </source>
</evidence>
<dbReference type="Gene3D" id="1.10.443.10">
    <property type="entry name" value="Intergrase catalytic core"/>
    <property type="match status" value="1"/>
</dbReference>
<proteinExistence type="predicted"/>
<gene>
    <name evidence="5" type="ORF">E2A64_10960</name>
</gene>
<dbReference type="InterPro" id="IPR013762">
    <property type="entry name" value="Integrase-like_cat_sf"/>
</dbReference>
<dbReference type="InterPro" id="IPR050090">
    <property type="entry name" value="Tyrosine_recombinase_XerCD"/>
</dbReference>
<organism evidence="5 6">
    <name type="scientific">Pseudohoeflea suaedae</name>
    <dbReference type="NCBI Taxonomy" id="877384"/>
    <lineage>
        <taxon>Bacteria</taxon>
        <taxon>Pseudomonadati</taxon>
        <taxon>Pseudomonadota</taxon>
        <taxon>Alphaproteobacteria</taxon>
        <taxon>Hyphomicrobiales</taxon>
        <taxon>Rhizobiaceae</taxon>
        <taxon>Pseudohoeflea</taxon>
    </lineage>
</organism>
<evidence type="ECO:0000256" key="2">
    <source>
        <dbReference type="ARBA" id="ARBA00023172"/>
    </source>
</evidence>
<evidence type="ECO:0000259" key="4">
    <source>
        <dbReference type="PROSITE" id="PS51898"/>
    </source>
</evidence>